<organism evidence="12 13">
    <name type="scientific">Vitrella brassicaformis (strain CCMP3155)</name>
    <dbReference type="NCBI Taxonomy" id="1169540"/>
    <lineage>
        <taxon>Eukaryota</taxon>
        <taxon>Sar</taxon>
        <taxon>Alveolata</taxon>
        <taxon>Colpodellida</taxon>
        <taxon>Vitrellaceae</taxon>
        <taxon>Vitrella</taxon>
    </lineage>
</organism>
<dbReference type="InParanoid" id="A0A0G4G5I2"/>
<evidence type="ECO:0000313" key="13">
    <source>
        <dbReference type="Proteomes" id="UP000041254"/>
    </source>
</evidence>
<feature type="compositionally biased region" description="Low complexity" evidence="9">
    <location>
        <begin position="19"/>
        <end position="48"/>
    </location>
</feature>
<dbReference type="AlphaFoldDB" id="A0A0G4G5I2"/>
<dbReference type="OrthoDB" id="446045at2759"/>
<comment type="subcellular location">
    <subcellularLocation>
        <location evidence="1">Golgi apparatus</location>
        <location evidence="1">trans-Golgi network</location>
    </subcellularLocation>
</comment>
<keyword evidence="7 8" id="KW-0175">Coiled coil</keyword>
<evidence type="ECO:0000256" key="3">
    <source>
        <dbReference type="ARBA" id="ARBA00017665"/>
    </source>
</evidence>
<protein>
    <recommendedName>
        <fullName evidence="3">Vacuolar protein sorting-associated protein 54</fullName>
    </recommendedName>
</protein>
<feature type="compositionally biased region" description="Acidic residues" evidence="9">
    <location>
        <begin position="876"/>
        <end position="888"/>
    </location>
</feature>
<dbReference type="Pfam" id="PF10475">
    <property type="entry name" value="Vps54_N"/>
    <property type="match status" value="1"/>
</dbReference>
<evidence type="ECO:0000256" key="9">
    <source>
        <dbReference type="SAM" id="MobiDB-lite"/>
    </source>
</evidence>
<feature type="domain" description="Vacuolar protein sorting-associated protein 54 C-terminal" evidence="10">
    <location>
        <begin position="716"/>
        <end position="857"/>
    </location>
</feature>
<feature type="compositionally biased region" description="Low complexity" evidence="9">
    <location>
        <begin position="960"/>
        <end position="983"/>
    </location>
</feature>
<feature type="region of interest" description="Disordered" evidence="9">
    <location>
        <begin position="870"/>
        <end position="908"/>
    </location>
</feature>
<keyword evidence="6" id="KW-0333">Golgi apparatus</keyword>
<evidence type="ECO:0000313" key="12">
    <source>
        <dbReference type="EMBL" id="CEM23723.1"/>
    </source>
</evidence>
<feature type="region of interest" description="Disordered" evidence="9">
    <location>
        <begin position="511"/>
        <end position="537"/>
    </location>
</feature>
<feature type="region of interest" description="Disordered" evidence="9">
    <location>
        <begin position="432"/>
        <end position="457"/>
    </location>
</feature>
<feature type="compositionally biased region" description="Pro residues" evidence="9">
    <location>
        <begin position="984"/>
        <end position="994"/>
    </location>
</feature>
<dbReference type="PANTHER" id="PTHR12965">
    <property type="entry name" value="VACUOLAR PROTEIN SORTING 54"/>
    <property type="match status" value="1"/>
</dbReference>
<gene>
    <name evidence="12" type="ORF">Vbra_17079</name>
</gene>
<evidence type="ECO:0000256" key="2">
    <source>
        <dbReference type="ARBA" id="ARBA00009150"/>
    </source>
</evidence>
<evidence type="ECO:0000259" key="11">
    <source>
        <dbReference type="Pfam" id="PF10475"/>
    </source>
</evidence>
<dbReference type="GO" id="GO:0005829">
    <property type="term" value="C:cytosol"/>
    <property type="evidence" value="ECO:0007669"/>
    <property type="project" value="GOC"/>
</dbReference>
<dbReference type="InterPro" id="IPR012501">
    <property type="entry name" value="Vps54_C"/>
</dbReference>
<proteinExistence type="inferred from homology"/>
<dbReference type="GO" id="GO:0006896">
    <property type="term" value="P:Golgi to vacuole transport"/>
    <property type="evidence" value="ECO:0007669"/>
    <property type="project" value="TreeGrafter"/>
</dbReference>
<dbReference type="InterPro" id="IPR019515">
    <property type="entry name" value="VPS54_N"/>
</dbReference>
<dbReference type="Pfam" id="PF07928">
    <property type="entry name" value="Vps54"/>
    <property type="match status" value="1"/>
</dbReference>
<dbReference type="EMBL" id="CDMY01000571">
    <property type="protein sequence ID" value="CEM23723.1"/>
    <property type="molecule type" value="Genomic_DNA"/>
</dbReference>
<dbReference type="Proteomes" id="UP000041254">
    <property type="component" value="Unassembled WGS sequence"/>
</dbReference>
<comment type="similarity">
    <text evidence="2">Belongs to the VPS54 family.</text>
</comment>
<dbReference type="STRING" id="1169540.A0A0G4G5I2"/>
<keyword evidence="13" id="KW-1185">Reference proteome</keyword>
<evidence type="ECO:0000256" key="8">
    <source>
        <dbReference type="SAM" id="Coils"/>
    </source>
</evidence>
<feature type="region of interest" description="Disordered" evidence="9">
    <location>
        <begin position="958"/>
        <end position="994"/>
    </location>
</feature>
<keyword evidence="5" id="KW-0653">Protein transport</keyword>
<evidence type="ECO:0000256" key="1">
    <source>
        <dbReference type="ARBA" id="ARBA00004601"/>
    </source>
</evidence>
<evidence type="ECO:0000256" key="7">
    <source>
        <dbReference type="ARBA" id="ARBA00023054"/>
    </source>
</evidence>
<sequence>MEGTRAAPETRRQHSQPMAADGPSPSSPRSPRRAGSSAAASAASARPPNDYSDVYRELRTTQSLSSVLNNPESESLWSEVVEALTIRGEREAPPPPLSPIPEVKAEDFRPYLDGIRQQLREHAHRGERRRGSDAAGGDRGSLHRVQDFSRCFRIVPQMYFQSDFQLAKHQIFRQSLHTSMAMQEKLSNYLDVVEVSLFDQIRSRFQSFFSALNNLESVQEDLRSAVDSLRSLRGDLASLRERDVAPGLEVLRLTEKKGRLLELVRLMELLSSIRQTHPSLQMLLSVQDFSTAVDLIESTQKVLTTQLSRVHATKHVSAQLSDLLSSIDRMLEADFVTSAIEILLSPSPLPSEGTPRWAYGWQSASPADTLTDTVSHQHAKIDTLVGTLLRRQLLQQAVHSLRDVLLKQTKKALRVVASAEAVLAAGESRKRADEAIAAQTDGDENEPDEESEASGGKDRVLLGDQVEQLSHDVFCVFWRAILGFCLTVGRRVQVLSLLILHAINRQLAQAAADGQSPQQQQQQQQQQEGEGGAPSTPVHTREQLVTVAADLVRLAEVTLSTLLAKSGVLLQSRSDLHYALSPALFQPIYVTAIGALDTATRLHDETRERVAQAVGSQEGGGLQPALAGAMGGTVRAILYQQAKGIIEEFHQSKVAQVNVILENERWERADVQDDFVKSVVRRLVPADDAAMENGSVAANGTPAQTSAKSLVIDGASYPVVASCLVLLQVCHEYVDVCERLPVVGLEVVQRLCHTVKLFNRQTLALVLGGQAATTKKSLKKITALNLALTAQTLGCIAAVLPRLHERLTKTVASTSTTTSAMQEAGPSLLSELHQINGEFLEHRSKVFQKLGDILTERYTFHAQKWFSWPHARDSDRDESEDDDEESESEADREGEGGEPGDITASDEGKVMPPHEAVAAFAKDVNALYKVLVKVLDPEHTKKIFARSFHDISERFDRHLSGQQPSPLPSPSGTQQQQQQQAQSPQPPSAVPNLPSPPERYAFDVVYLYQTLSPLSLIYGPLCGFVGDLIGAIKAHLGLTGKALKAVEGKIPR</sequence>
<evidence type="ECO:0000256" key="6">
    <source>
        <dbReference type="ARBA" id="ARBA00023034"/>
    </source>
</evidence>
<feature type="compositionally biased region" description="Acidic residues" evidence="9">
    <location>
        <begin position="441"/>
        <end position="452"/>
    </location>
</feature>
<feature type="region of interest" description="Disordered" evidence="9">
    <location>
        <begin position="1"/>
        <end position="57"/>
    </location>
</feature>
<dbReference type="OMA" id="QKQAVML"/>
<keyword evidence="4" id="KW-0813">Transport</keyword>
<dbReference type="InterPro" id="IPR039745">
    <property type="entry name" value="Vps54"/>
</dbReference>
<dbReference type="PANTHER" id="PTHR12965:SF0">
    <property type="entry name" value="VACUOLAR PROTEIN SORTING-ASSOCIATED PROTEIN 54"/>
    <property type="match status" value="1"/>
</dbReference>
<evidence type="ECO:0000256" key="4">
    <source>
        <dbReference type="ARBA" id="ARBA00022448"/>
    </source>
</evidence>
<reference evidence="12 13" key="1">
    <citation type="submission" date="2014-11" db="EMBL/GenBank/DDBJ databases">
        <authorList>
            <person name="Zhu J."/>
            <person name="Qi W."/>
            <person name="Song R."/>
        </authorList>
    </citation>
    <scope>NUCLEOTIDE SEQUENCE [LARGE SCALE GENOMIC DNA]</scope>
</reference>
<dbReference type="GO" id="GO:0000938">
    <property type="term" value="C:GARP complex"/>
    <property type="evidence" value="ECO:0007669"/>
    <property type="project" value="InterPro"/>
</dbReference>
<feature type="region of interest" description="Disordered" evidence="9">
    <location>
        <begin position="121"/>
        <end position="141"/>
    </location>
</feature>
<dbReference type="GO" id="GO:0015031">
    <property type="term" value="P:protein transport"/>
    <property type="evidence" value="ECO:0007669"/>
    <property type="project" value="UniProtKB-KW"/>
</dbReference>
<dbReference type="VEuPathDB" id="CryptoDB:Vbra_17079"/>
<dbReference type="GO" id="GO:0019905">
    <property type="term" value="F:syntaxin binding"/>
    <property type="evidence" value="ECO:0007669"/>
    <property type="project" value="TreeGrafter"/>
</dbReference>
<name>A0A0G4G5I2_VITBC</name>
<evidence type="ECO:0000259" key="10">
    <source>
        <dbReference type="Pfam" id="PF07928"/>
    </source>
</evidence>
<accession>A0A0G4G5I2</accession>
<feature type="compositionally biased region" description="Low complexity" evidence="9">
    <location>
        <begin position="511"/>
        <end position="528"/>
    </location>
</feature>
<evidence type="ECO:0000256" key="5">
    <source>
        <dbReference type="ARBA" id="ARBA00022927"/>
    </source>
</evidence>
<feature type="domain" description="Vacuolar protein sorting-associated protein 54 N-terminal" evidence="11">
    <location>
        <begin position="155"/>
        <end position="339"/>
    </location>
</feature>
<feature type="coiled-coil region" evidence="8">
    <location>
        <begin position="212"/>
        <end position="242"/>
    </location>
</feature>
<dbReference type="GO" id="GO:0042147">
    <property type="term" value="P:retrograde transport, endosome to Golgi"/>
    <property type="evidence" value="ECO:0007669"/>
    <property type="project" value="InterPro"/>
</dbReference>